<dbReference type="PANTHER" id="PTHR43377:SF1">
    <property type="entry name" value="BILIVERDIN REDUCTASE A"/>
    <property type="match status" value="1"/>
</dbReference>
<accession>A0A5C6YWB3</accession>
<feature type="domain" description="Gfo/Idh/MocA-like oxidoreductase N-terminal" evidence="1">
    <location>
        <begin position="3"/>
        <end position="117"/>
    </location>
</feature>
<feature type="domain" description="GFO/IDH/MocA-like oxidoreductase" evidence="2">
    <location>
        <begin position="151"/>
        <end position="216"/>
    </location>
</feature>
<dbReference type="Gene3D" id="3.30.360.10">
    <property type="entry name" value="Dihydrodipicolinate Reductase, domain 2"/>
    <property type="match status" value="1"/>
</dbReference>
<keyword evidence="4" id="KW-1185">Reference proteome</keyword>
<comment type="caution">
    <text evidence="3">The sequence shown here is derived from an EMBL/GenBank/DDBJ whole genome shotgun (WGS) entry which is preliminary data.</text>
</comment>
<evidence type="ECO:0000259" key="1">
    <source>
        <dbReference type="Pfam" id="PF01408"/>
    </source>
</evidence>
<gene>
    <name evidence="3" type="ORF">ESU54_16715</name>
</gene>
<dbReference type="GO" id="GO:0000166">
    <property type="term" value="F:nucleotide binding"/>
    <property type="evidence" value="ECO:0007669"/>
    <property type="project" value="InterPro"/>
</dbReference>
<dbReference type="Gene3D" id="3.40.50.720">
    <property type="entry name" value="NAD(P)-binding Rossmann-like Domain"/>
    <property type="match status" value="1"/>
</dbReference>
<dbReference type="Pfam" id="PF01408">
    <property type="entry name" value="GFO_IDH_MocA"/>
    <property type="match status" value="1"/>
</dbReference>
<evidence type="ECO:0000259" key="2">
    <source>
        <dbReference type="Pfam" id="PF22725"/>
    </source>
</evidence>
<reference evidence="3 4" key="1">
    <citation type="submission" date="2019-08" db="EMBL/GenBank/DDBJ databases">
        <title>Genome of Aequorivita antarctica SW49 (type strain).</title>
        <authorList>
            <person name="Bowman J.P."/>
        </authorList>
    </citation>
    <scope>NUCLEOTIDE SEQUENCE [LARGE SCALE GENOMIC DNA]</scope>
    <source>
        <strain evidence="3 4">SW49</strain>
    </source>
</reference>
<proteinExistence type="predicted"/>
<dbReference type="EMBL" id="VORT01000018">
    <property type="protein sequence ID" value="TXD71467.1"/>
    <property type="molecule type" value="Genomic_DNA"/>
</dbReference>
<evidence type="ECO:0000313" key="4">
    <source>
        <dbReference type="Proteomes" id="UP000321497"/>
    </source>
</evidence>
<dbReference type="InterPro" id="IPR000683">
    <property type="entry name" value="Gfo/Idh/MocA-like_OxRdtase_N"/>
</dbReference>
<dbReference type="InterPro" id="IPR051450">
    <property type="entry name" value="Gfo/Idh/MocA_Oxidoreductases"/>
</dbReference>
<dbReference type="SUPFAM" id="SSF55347">
    <property type="entry name" value="Glyceraldehyde-3-phosphate dehydrogenase-like, C-terminal domain"/>
    <property type="match status" value="1"/>
</dbReference>
<dbReference type="AlphaFoldDB" id="A0A5C6YWB3"/>
<name>A0A5C6YWB3_9FLAO</name>
<dbReference type="InterPro" id="IPR036291">
    <property type="entry name" value="NAD(P)-bd_dom_sf"/>
</dbReference>
<dbReference type="PANTHER" id="PTHR43377">
    <property type="entry name" value="BILIVERDIN REDUCTASE A"/>
    <property type="match status" value="1"/>
</dbReference>
<sequence length="322" mass="35975">MLKAGVLGAGHLGKIHLKLLQQSTKYELVGFYDANKEASEQIETEFGYKSFPSMESLIDASDMVVVVTPTSAHFECAEKVINAGKHLFIEKPITQTVAQAEQIRDLAKEKKVRGQVGQVERFNPAFQAIKDKIHNPMFIETHRLAEFNPRGTDVSVVLDLMIHDIDAILSVVKSPVKAVSASGVSVISETPDIANARIEFENGCVANLTASRISLKKMRKARFFQRDAYISVDFLEKKCEVVKMKDAPKEPDDFAMVLTNAEGIKKQIYFENPKIEANNAILDELESFYEAIQADRTPEVSLRQGTEALRVAMLIIENFKKI</sequence>
<protein>
    <submittedName>
        <fullName evidence="3">Gfo/Idh/MocA family oxidoreductase</fullName>
    </submittedName>
</protein>
<evidence type="ECO:0000313" key="3">
    <source>
        <dbReference type="EMBL" id="TXD71467.1"/>
    </source>
</evidence>
<dbReference type="InterPro" id="IPR055170">
    <property type="entry name" value="GFO_IDH_MocA-like_dom"/>
</dbReference>
<dbReference type="SUPFAM" id="SSF51735">
    <property type="entry name" value="NAD(P)-binding Rossmann-fold domains"/>
    <property type="match status" value="1"/>
</dbReference>
<dbReference type="Proteomes" id="UP000321497">
    <property type="component" value="Unassembled WGS sequence"/>
</dbReference>
<dbReference type="Pfam" id="PF22725">
    <property type="entry name" value="GFO_IDH_MocA_C3"/>
    <property type="match status" value="1"/>
</dbReference>
<dbReference type="OrthoDB" id="9815825at2"/>
<dbReference type="RefSeq" id="WP_111845679.1">
    <property type="nucleotide sequence ID" value="NZ_UEGI01000023.1"/>
</dbReference>
<organism evidence="3 4">
    <name type="scientific">Aequorivita antarctica</name>
    <dbReference type="NCBI Taxonomy" id="153266"/>
    <lineage>
        <taxon>Bacteria</taxon>
        <taxon>Pseudomonadati</taxon>
        <taxon>Bacteroidota</taxon>
        <taxon>Flavobacteriia</taxon>
        <taxon>Flavobacteriales</taxon>
        <taxon>Flavobacteriaceae</taxon>
        <taxon>Aequorivita</taxon>
    </lineage>
</organism>